<evidence type="ECO:0000256" key="1">
    <source>
        <dbReference type="ARBA" id="ARBA00008894"/>
    </source>
</evidence>
<feature type="coiled-coil region" evidence="7">
    <location>
        <begin position="110"/>
        <end position="137"/>
    </location>
</feature>
<keyword evidence="5" id="KW-0611">Plant defense</keyword>
<dbReference type="Proteomes" id="UP001231189">
    <property type="component" value="Unassembled WGS sequence"/>
</dbReference>
<dbReference type="Gene3D" id="1.10.10.10">
    <property type="entry name" value="Winged helix-like DNA-binding domain superfamily/Winged helix DNA-binding domain"/>
    <property type="match status" value="1"/>
</dbReference>
<dbReference type="Pfam" id="PF18052">
    <property type="entry name" value="Rx_N"/>
    <property type="match status" value="1"/>
</dbReference>
<organism evidence="12 13">
    <name type="scientific">Lolium multiflorum</name>
    <name type="common">Italian ryegrass</name>
    <name type="synonym">Lolium perenne subsp. multiflorum</name>
    <dbReference type="NCBI Taxonomy" id="4521"/>
    <lineage>
        <taxon>Eukaryota</taxon>
        <taxon>Viridiplantae</taxon>
        <taxon>Streptophyta</taxon>
        <taxon>Embryophyta</taxon>
        <taxon>Tracheophyta</taxon>
        <taxon>Spermatophyta</taxon>
        <taxon>Magnoliopsida</taxon>
        <taxon>Liliopsida</taxon>
        <taxon>Poales</taxon>
        <taxon>Poaceae</taxon>
        <taxon>BOP clade</taxon>
        <taxon>Pooideae</taxon>
        <taxon>Poodae</taxon>
        <taxon>Poeae</taxon>
        <taxon>Poeae Chloroplast Group 2 (Poeae type)</taxon>
        <taxon>Loliodinae</taxon>
        <taxon>Loliinae</taxon>
        <taxon>Lolium</taxon>
    </lineage>
</organism>
<dbReference type="InterPro" id="IPR027417">
    <property type="entry name" value="P-loop_NTPase"/>
</dbReference>
<dbReference type="GO" id="GO:0043531">
    <property type="term" value="F:ADP binding"/>
    <property type="evidence" value="ECO:0007669"/>
    <property type="project" value="InterPro"/>
</dbReference>
<evidence type="ECO:0000256" key="5">
    <source>
        <dbReference type="ARBA" id="ARBA00022821"/>
    </source>
</evidence>
<evidence type="ECO:0000256" key="4">
    <source>
        <dbReference type="ARBA" id="ARBA00022741"/>
    </source>
</evidence>
<dbReference type="InterPro" id="IPR038005">
    <property type="entry name" value="RX-like_CC"/>
</dbReference>
<evidence type="ECO:0000256" key="6">
    <source>
        <dbReference type="ARBA" id="ARBA00023054"/>
    </source>
</evidence>
<protein>
    <submittedName>
        <fullName evidence="12">Uncharacterized protein</fullName>
    </submittedName>
</protein>
<dbReference type="GO" id="GO:0042742">
    <property type="term" value="P:defense response to bacterium"/>
    <property type="evidence" value="ECO:0007669"/>
    <property type="project" value="UniProtKB-ARBA"/>
</dbReference>
<feature type="domain" description="Disease resistance protein winged helix" evidence="10">
    <location>
        <begin position="424"/>
        <end position="494"/>
    </location>
</feature>
<feature type="domain" description="NB-ARC" evidence="8">
    <location>
        <begin position="169"/>
        <end position="334"/>
    </location>
</feature>
<dbReference type="PANTHER" id="PTHR23155:SF906">
    <property type="entry name" value="OS08G0205100 PROTEIN"/>
    <property type="match status" value="1"/>
</dbReference>
<dbReference type="AlphaFoldDB" id="A0AAD8VCA2"/>
<dbReference type="PRINTS" id="PR00364">
    <property type="entry name" value="DISEASERSIST"/>
</dbReference>
<name>A0AAD8VCA2_LOLMU</name>
<evidence type="ECO:0000256" key="3">
    <source>
        <dbReference type="ARBA" id="ARBA00022737"/>
    </source>
</evidence>
<evidence type="ECO:0000259" key="10">
    <source>
        <dbReference type="Pfam" id="PF23559"/>
    </source>
</evidence>
<reference evidence="12" key="1">
    <citation type="submission" date="2023-07" db="EMBL/GenBank/DDBJ databases">
        <title>A chromosome-level genome assembly of Lolium multiflorum.</title>
        <authorList>
            <person name="Chen Y."/>
            <person name="Copetti D."/>
            <person name="Kolliker R."/>
            <person name="Studer B."/>
        </authorList>
    </citation>
    <scope>NUCLEOTIDE SEQUENCE</scope>
    <source>
        <strain evidence="12">02402/16</strain>
        <tissue evidence="12">Leaf</tissue>
    </source>
</reference>
<dbReference type="Gene3D" id="1.20.5.4130">
    <property type="match status" value="1"/>
</dbReference>
<evidence type="ECO:0000313" key="13">
    <source>
        <dbReference type="Proteomes" id="UP001231189"/>
    </source>
</evidence>
<dbReference type="GO" id="GO:0002758">
    <property type="term" value="P:innate immune response-activating signaling pathway"/>
    <property type="evidence" value="ECO:0007669"/>
    <property type="project" value="UniProtKB-ARBA"/>
</dbReference>
<dbReference type="InterPro" id="IPR036388">
    <property type="entry name" value="WH-like_DNA-bd_sf"/>
</dbReference>
<dbReference type="Pfam" id="PF23559">
    <property type="entry name" value="WHD_DRP"/>
    <property type="match status" value="1"/>
</dbReference>
<dbReference type="Pfam" id="PF00931">
    <property type="entry name" value="NB-ARC"/>
    <property type="match status" value="1"/>
</dbReference>
<proteinExistence type="inferred from homology"/>
<dbReference type="SUPFAM" id="SSF52058">
    <property type="entry name" value="L domain-like"/>
    <property type="match status" value="1"/>
</dbReference>
<dbReference type="InterPro" id="IPR002182">
    <property type="entry name" value="NB-ARC"/>
</dbReference>
<dbReference type="InterPro" id="IPR055414">
    <property type="entry name" value="LRR_R13L4/SHOC2-like"/>
</dbReference>
<comment type="similarity">
    <text evidence="1">Belongs to the disease resistance NB-LRR family.</text>
</comment>
<dbReference type="InterPro" id="IPR041118">
    <property type="entry name" value="Rx_N"/>
</dbReference>
<keyword evidence="3" id="KW-0677">Repeat</keyword>
<dbReference type="SUPFAM" id="SSF52540">
    <property type="entry name" value="P-loop containing nucleoside triphosphate hydrolases"/>
    <property type="match status" value="1"/>
</dbReference>
<evidence type="ECO:0000259" key="9">
    <source>
        <dbReference type="Pfam" id="PF18052"/>
    </source>
</evidence>
<comment type="caution">
    <text evidence="12">The sequence shown here is derived from an EMBL/GenBank/DDBJ whole genome shotgun (WGS) entry which is preliminary data.</text>
</comment>
<keyword evidence="2" id="KW-0433">Leucine-rich repeat</keyword>
<keyword evidence="4" id="KW-0547">Nucleotide-binding</keyword>
<feature type="domain" description="Disease resistance R13L4/SHOC-2-like LRR" evidence="11">
    <location>
        <begin position="546"/>
        <end position="910"/>
    </location>
</feature>
<dbReference type="FunFam" id="3.40.50.300:FF:001091">
    <property type="entry name" value="Probable disease resistance protein At1g61300"/>
    <property type="match status" value="1"/>
</dbReference>
<evidence type="ECO:0000259" key="11">
    <source>
        <dbReference type="Pfam" id="PF23598"/>
    </source>
</evidence>
<dbReference type="InterPro" id="IPR044974">
    <property type="entry name" value="Disease_R_plants"/>
</dbReference>
<dbReference type="InterPro" id="IPR032675">
    <property type="entry name" value="LRR_dom_sf"/>
</dbReference>
<keyword evidence="6 7" id="KW-0175">Coiled coil</keyword>
<dbReference type="Gene3D" id="3.40.50.300">
    <property type="entry name" value="P-loop containing nucleotide triphosphate hydrolases"/>
    <property type="match status" value="1"/>
</dbReference>
<dbReference type="GO" id="GO:0009626">
    <property type="term" value="P:plant-type hypersensitive response"/>
    <property type="evidence" value="ECO:0007669"/>
    <property type="project" value="UniProtKB-ARBA"/>
</dbReference>
<keyword evidence="13" id="KW-1185">Reference proteome</keyword>
<dbReference type="Gene3D" id="1.10.8.430">
    <property type="entry name" value="Helical domain of apoptotic protease-activating factors"/>
    <property type="match status" value="1"/>
</dbReference>
<evidence type="ECO:0000313" key="12">
    <source>
        <dbReference type="EMBL" id="KAK1599856.1"/>
    </source>
</evidence>
<dbReference type="CDD" id="cd14798">
    <property type="entry name" value="RX-CC_like"/>
    <property type="match status" value="1"/>
</dbReference>
<evidence type="ECO:0000256" key="2">
    <source>
        <dbReference type="ARBA" id="ARBA00022614"/>
    </source>
</evidence>
<evidence type="ECO:0000259" key="8">
    <source>
        <dbReference type="Pfam" id="PF00931"/>
    </source>
</evidence>
<dbReference type="PANTHER" id="PTHR23155">
    <property type="entry name" value="DISEASE RESISTANCE PROTEIN RP"/>
    <property type="match status" value="1"/>
</dbReference>
<dbReference type="FunFam" id="1.10.10.10:FF:000322">
    <property type="entry name" value="Probable disease resistance protein At1g63360"/>
    <property type="match status" value="1"/>
</dbReference>
<accession>A0AAD8VCA2</accession>
<dbReference type="Pfam" id="PF23598">
    <property type="entry name" value="LRR_14"/>
    <property type="match status" value="1"/>
</dbReference>
<dbReference type="EMBL" id="JAUUTY010000581">
    <property type="protein sequence ID" value="KAK1599856.1"/>
    <property type="molecule type" value="Genomic_DNA"/>
</dbReference>
<sequence>MAASVTTGVMKPLLGKLTKLLGDEYTKLKGVRKQASFLRDELGAMKALLDKMELMDKLDPSAKNWRDHIREMTYDMENCIDDFMRDIEGADAKVGFANKMARFLTTLGKRHKIANRIEELKDLAVDANARRERYKFDDCVGPSLGVVVTDPRISAMYKEAAGLVGIDGPKEELVSLLMDSHKKLRVVSIVGFGGLGKTTLAKQVYDKIGGQFYCKAFVSVSQRPDIKNLLCGLQLKLGMEQSSQAHELQDIIDRIREHLKHKRYFILVDDLWDQSAWNIISCAFPENVNGSRVMVTTRLDDVAAMACQSDTACIYRMKYLEEQDSRRLFFSTIFGSKNVCPPQFQDISAEILKKCGGLPLAIVTIASLLASNEARSLNEWESLKNSLGAKLATKPSLEEMRNILNLSYMHLPVHLRPCLLYLGMYPEDREIWRDDLVKQWIAEGFVCSLHGVDLEDVAKSYFNELLNRSLIQPVETQGGEVLSCRVHDIMLDLILSKSTEDNFISIAYNYEDMARLQDCKYKVRRLSLKSSDGGATSETLATSMSQVRSYAQFGESKYTVPLSQFKYLRMLAFEFPDLWETTIDLTAIGHLFLLRYFKVLARSADVVLPTEIRGLEHLETVELFCWSTQGFPSDITRLPNLYHLKLPYGTVLPEGIQNMKSVRALHCSGMSESLLEDIKGLSELTNLKKLMLCTPYRQCLTIECADALTSSIGMLRDLKHLSLCCRHELHDYGSQLDSLTDPPPRLEILSLTGWKFSRVPKRIGQLPCLRILKLRVSRLSSDEVCVLGELPSLVSAIFHVWYVSQEKVVVSTGLFPVLKDVCFRSDEDVTAYLSFEAGAMPKLQKLTLGLCWEEWRGATPVGMDRLPCLEEIRVWLQDTNNESSTNREDVLADIEYAFKGAASVQPRRPAVTVGYGKPDTL</sequence>
<feature type="domain" description="Disease resistance N-terminal" evidence="9">
    <location>
        <begin position="9"/>
        <end position="91"/>
    </location>
</feature>
<gene>
    <name evidence="12" type="ORF">QYE76_016703</name>
</gene>
<dbReference type="InterPro" id="IPR058922">
    <property type="entry name" value="WHD_DRP"/>
</dbReference>
<evidence type="ECO:0000256" key="7">
    <source>
        <dbReference type="SAM" id="Coils"/>
    </source>
</evidence>
<dbReference type="InterPro" id="IPR042197">
    <property type="entry name" value="Apaf_helical"/>
</dbReference>
<dbReference type="Gene3D" id="3.80.10.10">
    <property type="entry name" value="Ribonuclease Inhibitor"/>
    <property type="match status" value="1"/>
</dbReference>